<comment type="subcellular location">
    <subcellularLocation>
        <location evidence="1">Golgi apparatus membrane</location>
        <topology evidence="1">Multi-pass membrane protein</topology>
    </subcellularLocation>
</comment>
<dbReference type="PANTHER" id="PTHR32044:SF80">
    <property type="entry name" value="XYLOGLUCAN GLYCOSYLTRANSFERASE 2-RELATED"/>
    <property type="match status" value="1"/>
</dbReference>
<protein>
    <submittedName>
        <fullName evidence="10">Glycosyltransferase</fullName>
    </submittedName>
</protein>
<name>A0A6S6S7V4_9BACT</name>
<keyword evidence="7 9" id="KW-0472">Membrane</keyword>
<sequence length="497" mass="56507">MEIFIITLYVLPLIFIFLYSCVQLHLAISFWWRRRKENNNAVMTDDFVPTVTIQLPVYNELYVIERLLDAIVLLDYPKDKVEIQVLDDSTDETVQIIANKIKALESYGWDIKHVRRPERVGFKAGALAYGLTISEGEFVAVFDADFIPHTDFLKRTIPYFKEANIGVVQTRWEHMNKGYSFLTEMQALALDAHFVVEQMGRNMSGHFINFNGTAGLWRRACIEDAGGWSSDTLTEDLDLSYRAQLKGWVFKYLGDVTTPAELPVVMNAFKSQQFRWTKGAAECAIKNLPRVMKAKEMGLVDKLHAISHLMNTGIFICILMLSLSSIPLVWVQYVHQGDTSIYNDVLGYAALGSLNMIMVSLFFWLSYEHTRGGFSIKNLFSFIIRFPFFLALSMGMGLHNAMAAVEGYIGKKTPFVRTPKFNLEDAKQKKGWSANKYMSKGVSPIAKVELLFALMFLSTIVISIYYGIVGMLPFHILVFLGYSIISGYSFVHARMMG</sequence>
<dbReference type="AlphaFoldDB" id="A0A6S6S7V4"/>
<feature type="transmembrane region" description="Helical" evidence="9">
    <location>
        <begin position="6"/>
        <end position="32"/>
    </location>
</feature>
<keyword evidence="5 9" id="KW-1133">Transmembrane helix</keyword>
<dbReference type="Gene3D" id="3.90.550.10">
    <property type="entry name" value="Spore Coat Polysaccharide Biosynthesis Protein SpsA, Chain A"/>
    <property type="match status" value="1"/>
</dbReference>
<keyword evidence="2" id="KW-0328">Glycosyltransferase</keyword>
<evidence type="ECO:0000256" key="1">
    <source>
        <dbReference type="ARBA" id="ARBA00004653"/>
    </source>
</evidence>
<evidence type="ECO:0000256" key="2">
    <source>
        <dbReference type="ARBA" id="ARBA00022676"/>
    </source>
</evidence>
<dbReference type="FunFam" id="3.90.550.10:FF:000057">
    <property type="entry name" value="Glycosyltransferase-like protein, family 2"/>
    <property type="match status" value="1"/>
</dbReference>
<gene>
    <name evidence="10" type="ORF">HELGO_WM10115</name>
</gene>
<organism evidence="10">
    <name type="scientific">uncultured Aureispira sp</name>
    <dbReference type="NCBI Taxonomy" id="1331704"/>
    <lineage>
        <taxon>Bacteria</taxon>
        <taxon>Pseudomonadati</taxon>
        <taxon>Bacteroidota</taxon>
        <taxon>Saprospiria</taxon>
        <taxon>Saprospirales</taxon>
        <taxon>Saprospiraceae</taxon>
        <taxon>Aureispira</taxon>
        <taxon>environmental samples</taxon>
    </lineage>
</organism>
<keyword evidence="6" id="KW-0333">Golgi apparatus</keyword>
<evidence type="ECO:0000256" key="6">
    <source>
        <dbReference type="ARBA" id="ARBA00023034"/>
    </source>
</evidence>
<evidence type="ECO:0000256" key="8">
    <source>
        <dbReference type="ARBA" id="ARBA00023316"/>
    </source>
</evidence>
<evidence type="ECO:0000256" key="3">
    <source>
        <dbReference type="ARBA" id="ARBA00022679"/>
    </source>
</evidence>
<reference evidence="10" key="1">
    <citation type="submission" date="2020-01" db="EMBL/GenBank/DDBJ databases">
        <authorList>
            <person name="Meier V. D."/>
            <person name="Meier V D."/>
        </authorList>
    </citation>
    <scope>NUCLEOTIDE SEQUENCE</scope>
    <source>
        <strain evidence="10">HLG_WM_MAG_10</strain>
    </source>
</reference>
<dbReference type="InterPro" id="IPR029044">
    <property type="entry name" value="Nucleotide-diphossugar_trans"/>
</dbReference>
<evidence type="ECO:0000256" key="7">
    <source>
        <dbReference type="ARBA" id="ARBA00023136"/>
    </source>
</evidence>
<dbReference type="EMBL" id="CACVAQ010000010">
    <property type="protein sequence ID" value="CAA6798753.1"/>
    <property type="molecule type" value="Genomic_DNA"/>
</dbReference>
<dbReference type="GO" id="GO:0071555">
    <property type="term" value="P:cell wall organization"/>
    <property type="evidence" value="ECO:0007669"/>
    <property type="project" value="UniProtKB-KW"/>
</dbReference>
<evidence type="ECO:0000313" key="10">
    <source>
        <dbReference type="EMBL" id="CAA6798753.1"/>
    </source>
</evidence>
<dbReference type="SUPFAM" id="SSF53448">
    <property type="entry name" value="Nucleotide-diphospho-sugar transferases"/>
    <property type="match status" value="1"/>
</dbReference>
<evidence type="ECO:0000256" key="4">
    <source>
        <dbReference type="ARBA" id="ARBA00022692"/>
    </source>
</evidence>
<dbReference type="Pfam" id="PF13641">
    <property type="entry name" value="Glyco_tranf_2_3"/>
    <property type="match status" value="1"/>
</dbReference>
<dbReference type="CDD" id="cd06437">
    <property type="entry name" value="CESA_CaSu_A2"/>
    <property type="match status" value="1"/>
</dbReference>
<keyword evidence="3 10" id="KW-0808">Transferase</keyword>
<keyword evidence="8" id="KW-0961">Cell wall biogenesis/degradation</keyword>
<feature type="transmembrane region" description="Helical" evidence="9">
    <location>
        <begin position="345"/>
        <end position="367"/>
    </location>
</feature>
<keyword evidence="4 9" id="KW-0812">Transmembrane</keyword>
<accession>A0A6S6S7V4</accession>
<feature type="transmembrane region" description="Helical" evidence="9">
    <location>
        <begin position="474"/>
        <end position="491"/>
    </location>
</feature>
<dbReference type="PANTHER" id="PTHR32044">
    <property type="entry name" value="GLUCOMANNAN 4-BETA-MANNOSYLTRANSFERASE 9"/>
    <property type="match status" value="1"/>
</dbReference>
<feature type="transmembrane region" description="Helical" evidence="9">
    <location>
        <begin position="448"/>
        <end position="468"/>
    </location>
</feature>
<evidence type="ECO:0000256" key="9">
    <source>
        <dbReference type="SAM" id="Phobius"/>
    </source>
</evidence>
<proteinExistence type="predicted"/>
<feature type="transmembrane region" description="Helical" evidence="9">
    <location>
        <begin position="312"/>
        <end position="333"/>
    </location>
</feature>
<evidence type="ECO:0000256" key="5">
    <source>
        <dbReference type="ARBA" id="ARBA00022989"/>
    </source>
</evidence>
<dbReference type="GO" id="GO:0016757">
    <property type="term" value="F:glycosyltransferase activity"/>
    <property type="evidence" value="ECO:0007669"/>
    <property type="project" value="UniProtKB-KW"/>
</dbReference>